<protein>
    <submittedName>
        <fullName evidence="2">Uncharacterized protein</fullName>
    </submittedName>
</protein>
<dbReference type="EMBL" id="JASCZI010000276">
    <property type="protein sequence ID" value="MED6110709.1"/>
    <property type="molecule type" value="Genomic_DNA"/>
</dbReference>
<accession>A0ABU6QFJ6</accession>
<name>A0ABU6QFJ6_9FABA</name>
<dbReference type="Proteomes" id="UP001341840">
    <property type="component" value="Unassembled WGS sequence"/>
</dbReference>
<proteinExistence type="predicted"/>
<gene>
    <name evidence="2" type="ORF">PIB30_045347</name>
</gene>
<evidence type="ECO:0000313" key="3">
    <source>
        <dbReference type="Proteomes" id="UP001341840"/>
    </source>
</evidence>
<reference evidence="2 3" key="1">
    <citation type="journal article" date="2023" name="Plants (Basel)">
        <title>Bridging the Gap: Combining Genomics and Transcriptomics Approaches to Understand Stylosanthes scabra, an Orphan Legume from the Brazilian Caatinga.</title>
        <authorList>
            <person name="Ferreira-Neto J.R.C."/>
            <person name="da Silva M.D."/>
            <person name="Binneck E."/>
            <person name="de Melo N.F."/>
            <person name="da Silva R.H."/>
            <person name="de Melo A.L.T.M."/>
            <person name="Pandolfi V."/>
            <person name="Bustamante F.O."/>
            <person name="Brasileiro-Vidal A.C."/>
            <person name="Benko-Iseppon A.M."/>
        </authorList>
    </citation>
    <scope>NUCLEOTIDE SEQUENCE [LARGE SCALE GENOMIC DNA]</scope>
    <source>
        <tissue evidence="2">Leaves</tissue>
    </source>
</reference>
<sequence>MVLGTKGGMSLRKTQTIPSTKVEAAPSEPRHSAPQLFVGASIVETAHAIEAKVATSVEGKRKGFFADNVVDVSPLIRYACGVTPKPTWRLNAKRMGDWEDGWWDAEEKHEGISLAEGNFSEETPLESGAMEAESVAAEVYSIEGST</sequence>
<evidence type="ECO:0000313" key="2">
    <source>
        <dbReference type="EMBL" id="MED6110709.1"/>
    </source>
</evidence>
<feature type="region of interest" description="Disordered" evidence="1">
    <location>
        <begin position="1"/>
        <end position="31"/>
    </location>
</feature>
<keyword evidence="3" id="KW-1185">Reference proteome</keyword>
<organism evidence="2 3">
    <name type="scientific">Stylosanthes scabra</name>
    <dbReference type="NCBI Taxonomy" id="79078"/>
    <lineage>
        <taxon>Eukaryota</taxon>
        <taxon>Viridiplantae</taxon>
        <taxon>Streptophyta</taxon>
        <taxon>Embryophyta</taxon>
        <taxon>Tracheophyta</taxon>
        <taxon>Spermatophyta</taxon>
        <taxon>Magnoliopsida</taxon>
        <taxon>eudicotyledons</taxon>
        <taxon>Gunneridae</taxon>
        <taxon>Pentapetalae</taxon>
        <taxon>rosids</taxon>
        <taxon>fabids</taxon>
        <taxon>Fabales</taxon>
        <taxon>Fabaceae</taxon>
        <taxon>Papilionoideae</taxon>
        <taxon>50 kb inversion clade</taxon>
        <taxon>dalbergioids sensu lato</taxon>
        <taxon>Dalbergieae</taxon>
        <taxon>Pterocarpus clade</taxon>
        <taxon>Stylosanthes</taxon>
    </lineage>
</organism>
<comment type="caution">
    <text evidence="2">The sequence shown here is derived from an EMBL/GenBank/DDBJ whole genome shotgun (WGS) entry which is preliminary data.</text>
</comment>
<evidence type="ECO:0000256" key="1">
    <source>
        <dbReference type="SAM" id="MobiDB-lite"/>
    </source>
</evidence>